<dbReference type="InterPro" id="IPR032837">
    <property type="entry name" value="G1PDH"/>
</dbReference>
<dbReference type="RefSeq" id="WP_110518125.1">
    <property type="nucleotide sequence ID" value="NZ_PDOF01000001.1"/>
</dbReference>
<keyword evidence="14" id="KW-1185">Reference proteome</keyword>
<evidence type="ECO:0000313" key="13">
    <source>
        <dbReference type="EMBL" id="PYZ98253.1"/>
    </source>
</evidence>
<accession>A0A2W0H8Q9</accession>
<keyword evidence="3 10" id="KW-0479">Metal-binding</keyword>
<evidence type="ECO:0000313" key="14">
    <source>
        <dbReference type="Proteomes" id="UP000248066"/>
    </source>
</evidence>
<dbReference type="PANTHER" id="PTHR43616:SF5">
    <property type="entry name" value="GLYCEROL DEHYDROGENASE 1"/>
    <property type="match status" value="1"/>
</dbReference>
<keyword evidence="1" id="KW-0963">Cytoplasm</keyword>
<dbReference type="CDD" id="cd08174">
    <property type="entry name" value="G1PDH-like"/>
    <property type="match status" value="1"/>
</dbReference>
<name>A0A2W0H8Q9_9BACI</name>
<keyword evidence="4" id="KW-0521">NADP</keyword>
<evidence type="ECO:0000256" key="5">
    <source>
        <dbReference type="ARBA" id="ARBA00023002"/>
    </source>
</evidence>
<evidence type="ECO:0000256" key="12">
    <source>
        <dbReference type="PIRSR" id="PIRSR000112-3"/>
    </source>
</evidence>
<evidence type="ECO:0000256" key="3">
    <source>
        <dbReference type="ARBA" id="ARBA00022723"/>
    </source>
</evidence>
<feature type="binding site" evidence="10">
    <location>
        <position position="165"/>
    </location>
    <ligand>
        <name>glycerol</name>
        <dbReference type="ChEBI" id="CHEBI:17754"/>
    </ligand>
</feature>
<comment type="cofactor">
    <cofactor evidence="10">
        <name>Zn(2+)</name>
        <dbReference type="ChEBI" id="CHEBI:29105"/>
    </cofactor>
    <text evidence="10">Binds 1 zinc ion per subunit.</text>
</comment>
<dbReference type="AlphaFoldDB" id="A0A2W0H8Q9"/>
<feature type="binding site" evidence="11">
    <location>
        <position position="118"/>
    </location>
    <ligand>
        <name>glycerol</name>
        <dbReference type="ChEBI" id="CHEBI:17754"/>
    </ligand>
</feature>
<organism evidence="13 14">
    <name type="scientific">Alteribacter lacisalsi</name>
    <dbReference type="NCBI Taxonomy" id="2045244"/>
    <lineage>
        <taxon>Bacteria</taxon>
        <taxon>Bacillati</taxon>
        <taxon>Bacillota</taxon>
        <taxon>Bacilli</taxon>
        <taxon>Bacillales</taxon>
        <taxon>Bacillaceae</taxon>
        <taxon>Alteribacter</taxon>
    </lineage>
</organism>
<comment type="caution">
    <text evidence="13">The sequence shown here is derived from an EMBL/GenBank/DDBJ whole genome shotgun (WGS) entry which is preliminary data.</text>
</comment>
<evidence type="ECO:0000256" key="10">
    <source>
        <dbReference type="PIRSR" id="PIRSR000112-1"/>
    </source>
</evidence>
<keyword evidence="9" id="KW-1208">Phospholipid metabolism</keyword>
<gene>
    <name evidence="13" type="ORF">CR205_06560</name>
</gene>
<evidence type="ECO:0000256" key="9">
    <source>
        <dbReference type="ARBA" id="ARBA00023264"/>
    </source>
</evidence>
<dbReference type="Gene3D" id="1.20.1090.10">
    <property type="entry name" value="Dehydroquinate synthase-like - alpha domain"/>
    <property type="match status" value="1"/>
</dbReference>
<sequence>MQTVNMPIPSILEIGDNLTERLPSILKHAGFNNVIVYGDSYSTSLLNRSLSKNGEIHAELRTMAPGSSIYDLTNEAFNTGNPDAIAAAGGGTILDYGKYISHLIKKPFISVPTSPANDGFASATCSLLVNGKKTTVPAQVPYGVIADLTEIKKAPEPFILAGIGDLMSNITALQDCEFEMLHKNTAIHPFALMLSKKAVNSFVRTPMTDTASPVLIKELTSSLTMSGISTVISGSTAPVSGSEHLISHALDKISPQPWMHGIQTGLGAYIMAHVQDHRGERMKKVFTRTGFFDHVKKQRIPKLTLIEAIHLAPEMKPERRTFLHENHFRLKAEAFVNQDPLLQTILV</sequence>
<feature type="binding site" evidence="10">
    <location>
        <position position="244"/>
    </location>
    <ligand>
        <name>glycerol</name>
        <dbReference type="ChEBI" id="CHEBI:17754"/>
    </ligand>
</feature>
<dbReference type="GO" id="GO:0016614">
    <property type="term" value="F:oxidoreductase activity, acting on CH-OH group of donors"/>
    <property type="evidence" value="ECO:0007669"/>
    <property type="project" value="InterPro"/>
</dbReference>
<dbReference type="SUPFAM" id="SSF56796">
    <property type="entry name" value="Dehydroquinate synthase-like"/>
    <property type="match status" value="1"/>
</dbReference>
<dbReference type="Pfam" id="PF13685">
    <property type="entry name" value="Fe-ADH_2"/>
    <property type="match status" value="1"/>
</dbReference>
<evidence type="ECO:0000256" key="2">
    <source>
        <dbReference type="ARBA" id="ARBA00022516"/>
    </source>
</evidence>
<dbReference type="Gene3D" id="3.40.50.1970">
    <property type="match status" value="1"/>
</dbReference>
<evidence type="ECO:0000256" key="11">
    <source>
        <dbReference type="PIRSR" id="PIRSR000112-2"/>
    </source>
</evidence>
<feature type="binding site" evidence="12">
    <location>
        <position position="122"/>
    </location>
    <ligand>
        <name>NAD(+)</name>
        <dbReference type="ChEBI" id="CHEBI:57540"/>
    </ligand>
</feature>
<dbReference type="GO" id="GO:0046872">
    <property type="term" value="F:metal ion binding"/>
    <property type="evidence" value="ECO:0007669"/>
    <property type="project" value="UniProtKB-KW"/>
</dbReference>
<keyword evidence="6 12" id="KW-0520">NAD</keyword>
<feature type="binding site" evidence="10">
    <location>
        <position position="260"/>
    </location>
    <ligand>
        <name>glycerol</name>
        <dbReference type="ChEBI" id="CHEBI:17754"/>
    </ligand>
</feature>
<evidence type="ECO:0000256" key="1">
    <source>
        <dbReference type="ARBA" id="ARBA00022490"/>
    </source>
</evidence>
<keyword evidence="10" id="KW-0862">Zinc</keyword>
<evidence type="ECO:0000256" key="6">
    <source>
        <dbReference type="ARBA" id="ARBA00023027"/>
    </source>
</evidence>
<dbReference type="GO" id="GO:0008654">
    <property type="term" value="P:phospholipid biosynthetic process"/>
    <property type="evidence" value="ECO:0007669"/>
    <property type="project" value="UniProtKB-KW"/>
</dbReference>
<dbReference type="InterPro" id="IPR016205">
    <property type="entry name" value="Glycerol_DH"/>
</dbReference>
<dbReference type="EMBL" id="PDOF01000001">
    <property type="protein sequence ID" value="PYZ98253.1"/>
    <property type="molecule type" value="Genomic_DNA"/>
</dbReference>
<dbReference type="OrthoDB" id="9763580at2"/>
<evidence type="ECO:0000256" key="8">
    <source>
        <dbReference type="ARBA" id="ARBA00023209"/>
    </source>
</evidence>
<reference evidence="13 14" key="1">
    <citation type="submission" date="2017-10" db="EMBL/GenBank/DDBJ databases">
        <title>Bacillus sp. nov., a halophilic bacterium isolated from a Yangshapao Lake.</title>
        <authorList>
            <person name="Wang H."/>
        </authorList>
    </citation>
    <scope>NUCLEOTIDE SEQUENCE [LARGE SCALE GENOMIC DNA]</scope>
    <source>
        <strain evidence="13 14">YSP-3</strain>
    </source>
</reference>
<dbReference type="PIRSF" id="PIRSF000112">
    <property type="entry name" value="Glycerol_dehydrogenase"/>
    <property type="match status" value="1"/>
</dbReference>
<proteinExistence type="predicted"/>
<keyword evidence="5" id="KW-0560">Oxidoreductase</keyword>
<keyword evidence="7" id="KW-0443">Lipid metabolism</keyword>
<dbReference type="Proteomes" id="UP000248066">
    <property type="component" value="Unassembled WGS sequence"/>
</dbReference>
<evidence type="ECO:0000256" key="4">
    <source>
        <dbReference type="ARBA" id="ARBA00022857"/>
    </source>
</evidence>
<dbReference type="PANTHER" id="PTHR43616">
    <property type="entry name" value="GLYCEROL DEHYDROGENASE"/>
    <property type="match status" value="1"/>
</dbReference>
<keyword evidence="2" id="KW-0444">Lipid biosynthesis</keyword>
<protein>
    <submittedName>
        <fullName evidence="13">Glycerol dehydrogenase</fullName>
    </submittedName>
</protein>
<evidence type="ECO:0000256" key="7">
    <source>
        <dbReference type="ARBA" id="ARBA00023098"/>
    </source>
</evidence>
<keyword evidence="8" id="KW-0594">Phospholipid biosynthesis</keyword>
<feature type="binding site" evidence="12">
    <location>
        <begin position="91"/>
        <end position="95"/>
    </location>
    <ligand>
        <name>NAD(+)</name>
        <dbReference type="ChEBI" id="CHEBI:57540"/>
    </ligand>
</feature>